<feature type="signal peptide" evidence="1">
    <location>
        <begin position="1"/>
        <end position="27"/>
    </location>
</feature>
<organism evidence="2 3">
    <name type="scientific">Microbacterium foliorum</name>
    <dbReference type="NCBI Taxonomy" id="104336"/>
    <lineage>
        <taxon>Bacteria</taxon>
        <taxon>Bacillati</taxon>
        <taxon>Actinomycetota</taxon>
        <taxon>Actinomycetes</taxon>
        <taxon>Micrococcales</taxon>
        <taxon>Microbacteriaceae</taxon>
        <taxon>Microbacterium</taxon>
    </lineage>
</organism>
<accession>A0A4Y5YT32</accession>
<dbReference type="AlphaFoldDB" id="A0A4Y5YT32"/>
<dbReference type="InterPro" id="IPR006311">
    <property type="entry name" value="TAT_signal"/>
</dbReference>
<dbReference type="PROSITE" id="PS51318">
    <property type="entry name" value="TAT"/>
    <property type="match status" value="1"/>
</dbReference>
<gene>
    <name evidence="2" type="ORF">FIV50_13165</name>
</gene>
<evidence type="ECO:0000313" key="2">
    <source>
        <dbReference type="EMBL" id="QDE35653.1"/>
    </source>
</evidence>
<evidence type="ECO:0000313" key="3">
    <source>
        <dbReference type="Proteomes" id="UP000316125"/>
    </source>
</evidence>
<feature type="chain" id="PRO_5039428471" evidence="1">
    <location>
        <begin position="28"/>
        <end position="169"/>
    </location>
</feature>
<name>A0A4Y5YT32_9MICO</name>
<proteinExistence type="predicted"/>
<keyword evidence="1" id="KW-0732">Signal</keyword>
<protein>
    <submittedName>
        <fullName evidence="2">Uncharacterized protein</fullName>
    </submittedName>
</protein>
<dbReference type="OrthoDB" id="5070552at2"/>
<dbReference type="EMBL" id="CP041040">
    <property type="protein sequence ID" value="QDE35653.1"/>
    <property type="molecule type" value="Genomic_DNA"/>
</dbReference>
<sequence length="169" mass="17353">MTTRRRRRILAGLVGATLLLGVGLAPTAQTTDAAFTDPEYSRTTITAFRVPAPTIIACAVTNNVLGVFQSVRLDWTSPYPAAGTRLTLTQGATTAVVPASNITTTGPAAGLYTHSAVLTQALLTSLISTLLGSTTTMTATNLLAGTTWVSAGSSRQLSIALLGLNASCT</sequence>
<reference evidence="2 3" key="1">
    <citation type="submission" date="2019-06" db="EMBL/GenBank/DDBJ databases">
        <title>Complete genome of Microbacterium foliorum M2.</title>
        <authorList>
            <person name="Cao G."/>
        </authorList>
    </citation>
    <scope>NUCLEOTIDE SEQUENCE [LARGE SCALE GENOMIC DNA]</scope>
    <source>
        <strain evidence="2 3">M2</strain>
    </source>
</reference>
<dbReference type="Proteomes" id="UP000316125">
    <property type="component" value="Chromosome"/>
</dbReference>
<evidence type="ECO:0000256" key="1">
    <source>
        <dbReference type="SAM" id="SignalP"/>
    </source>
</evidence>
<dbReference type="RefSeq" id="WP_140037823.1">
    <property type="nucleotide sequence ID" value="NZ_CP041040.1"/>
</dbReference>